<dbReference type="AlphaFoldDB" id="A0A843WI33"/>
<feature type="region of interest" description="Disordered" evidence="1">
    <location>
        <begin position="221"/>
        <end position="251"/>
    </location>
</feature>
<feature type="compositionally biased region" description="Low complexity" evidence="1">
    <location>
        <begin position="560"/>
        <end position="582"/>
    </location>
</feature>
<sequence length="818" mass="89688">MVKGTQVRVSHDLLKTLFDVTTSGHSGIHTVDIQTKGLGIVGPEFRLKDDKLDINQMNAFNRLLHFVVCQIVTPRSATFSTCTRADSDLMFWAIQNQEINTAKIMIERMKFASAQVWDTKSKLNVSLPYAHLLTKIFKHFDISIVGDVSEKMGQAIRSRNLRKSGFSVVNGVWSKTSVAEGQAIIGEAQEGQEAVAEAEQEPAESTAMDVPVAQEESVQAEASTEARVEVPSKEAAAAGSSRIEDIPPENIEPVGHNVEEVAPSSRVAPILLNVLGEQSVEAEGAQTQGEQGDAPAVPQGEYSEDVPMQEGVNSENVETGEPTKGPGRKLKRIARRRPKKQLRENLKPLLKRLDDQAKVLSSVQSEVNKISINQTSATKEMSQVKNAVRWFNKEMGSMKSMLSEILKAVGAQAPLSPPTTAQRSEAGVSRPPGSAEQMTGPSVVVQEAAVESGPSRPAEQVSEPSGPPEEGSGPARPVRFEQSPAVEADVAPEPPVPSPILTPAPLSPPSSSTAPPAPQPFKQPQPRTISSPTPFPSQSSFSPSSSQIIPPRPVIENPPASSSARASSSSSHSTSKLSSSFNSKSLLYPSTPPTSITFIPQNPQLGSAFLTQLEDEFERSTLTKILEVATHVHRTVSSSPPQKKRKFSTSLSVPSTPKFPPLWFSLTAEIDRRPIYREYLQKCILSTIFGIPFLNLTDHLTIVLPYYHLSKANQSKIFLLAECKSEDQWAKGYKTLYTKYLQARDDSISSRDYPLSLSEWFVSHHQTVWGQFILKEIRIARHFQLYNDYCYLNKIPEVQFGQFHDALALLRTEHPSIL</sequence>
<evidence type="ECO:0000313" key="3">
    <source>
        <dbReference type="Proteomes" id="UP000652761"/>
    </source>
</evidence>
<reference evidence="2" key="1">
    <citation type="submission" date="2017-07" db="EMBL/GenBank/DDBJ databases">
        <title>Taro Niue Genome Assembly and Annotation.</title>
        <authorList>
            <person name="Atibalentja N."/>
            <person name="Keating K."/>
            <person name="Fields C.J."/>
        </authorList>
    </citation>
    <scope>NUCLEOTIDE SEQUENCE</scope>
    <source>
        <strain evidence="2">Niue_2</strain>
        <tissue evidence="2">Leaf</tissue>
    </source>
</reference>
<feature type="compositionally biased region" description="Low complexity" evidence="1">
    <location>
        <begin position="462"/>
        <end position="474"/>
    </location>
</feature>
<feature type="compositionally biased region" description="Low complexity" evidence="1">
    <location>
        <begin position="524"/>
        <end position="549"/>
    </location>
</feature>
<keyword evidence="3" id="KW-1185">Reference proteome</keyword>
<evidence type="ECO:0000256" key="1">
    <source>
        <dbReference type="SAM" id="MobiDB-lite"/>
    </source>
</evidence>
<name>A0A843WI33_COLES</name>
<proteinExistence type="predicted"/>
<accession>A0A843WI33</accession>
<gene>
    <name evidence="2" type="ORF">Taro_040057</name>
</gene>
<dbReference type="OrthoDB" id="1348817at2759"/>
<dbReference type="EMBL" id="NMUH01003825">
    <property type="protein sequence ID" value="MQM07217.1"/>
    <property type="molecule type" value="Genomic_DNA"/>
</dbReference>
<evidence type="ECO:0000313" key="2">
    <source>
        <dbReference type="EMBL" id="MQM07217.1"/>
    </source>
</evidence>
<dbReference type="Proteomes" id="UP000652761">
    <property type="component" value="Unassembled WGS sequence"/>
</dbReference>
<feature type="region of interest" description="Disordered" evidence="1">
    <location>
        <begin position="281"/>
        <end position="345"/>
    </location>
</feature>
<comment type="caution">
    <text evidence="2">The sequence shown here is derived from an EMBL/GenBank/DDBJ whole genome shotgun (WGS) entry which is preliminary data.</text>
</comment>
<feature type="compositionally biased region" description="Basic residues" evidence="1">
    <location>
        <begin position="326"/>
        <end position="340"/>
    </location>
</feature>
<feature type="region of interest" description="Disordered" evidence="1">
    <location>
        <begin position="413"/>
        <end position="582"/>
    </location>
</feature>
<protein>
    <submittedName>
        <fullName evidence="2">Uncharacterized protein</fullName>
    </submittedName>
</protein>
<feature type="compositionally biased region" description="Pro residues" evidence="1">
    <location>
        <begin position="492"/>
        <end position="508"/>
    </location>
</feature>
<organism evidence="2 3">
    <name type="scientific">Colocasia esculenta</name>
    <name type="common">Wild taro</name>
    <name type="synonym">Arum esculentum</name>
    <dbReference type="NCBI Taxonomy" id="4460"/>
    <lineage>
        <taxon>Eukaryota</taxon>
        <taxon>Viridiplantae</taxon>
        <taxon>Streptophyta</taxon>
        <taxon>Embryophyta</taxon>
        <taxon>Tracheophyta</taxon>
        <taxon>Spermatophyta</taxon>
        <taxon>Magnoliopsida</taxon>
        <taxon>Liliopsida</taxon>
        <taxon>Araceae</taxon>
        <taxon>Aroideae</taxon>
        <taxon>Colocasieae</taxon>
        <taxon>Colocasia</taxon>
    </lineage>
</organism>